<organism evidence="1 2">
    <name type="scientific">Dreissena polymorpha</name>
    <name type="common">Zebra mussel</name>
    <name type="synonym">Mytilus polymorpha</name>
    <dbReference type="NCBI Taxonomy" id="45954"/>
    <lineage>
        <taxon>Eukaryota</taxon>
        <taxon>Metazoa</taxon>
        <taxon>Spiralia</taxon>
        <taxon>Lophotrochozoa</taxon>
        <taxon>Mollusca</taxon>
        <taxon>Bivalvia</taxon>
        <taxon>Autobranchia</taxon>
        <taxon>Heteroconchia</taxon>
        <taxon>Euheterodonta</taxon>
        <taxon>Imparidentia</taxon>
        <taxon>Neoheterodontei</taxon>
        <taxon>Myida</taxon>
        <taxon>Dreissenoidea</taxon>
        <taxon>Dreissenidae</taxon>
        <taxon>Dreissena</taxon>
    </lineage>
</organism>
<name>A0A9D4I9B6_DREPO</name>
<reference evidence="1" key="1">
    <citation type="journal article" date="2019" name="bioRxiv">
        <title>The Genome of the Zebra Mussel, Dreissena polymorpha: A Resource for Invasive Species Research.</title>
        <authorList>
            <person name="McCartney M.A."/>
            <person name="Auch B."/>
            <person name="Kono T."/>
            <person name="Mallez S."/>
            <person name="Zhang Y."/>
            <person name="Obille A."/>
            <person name="Becker A."/>
            <person name="Abrahante J.E."/>
            <person name="Garbe J."/>
            <person name="Badalamenti J.P."/>
            <person name="Herman A."/>
            <person name="Mangelson H."/>
            <person name="Liachko I."/>
            <person name="Sullivan S."/>
            <person name="Sone E.D."/>
            <person name="Koren S."/>
            <person name="Silverstein K.A.T."/>
            <person name="Beckman K.B."/>
            <person name="Gohl D.M."/>
        </authorList>
    </citation>
    <scope>NUCLEOTIDE SEQUENCE</scope>
    <source>
        <strain evidence="1">Duluth1</strain>
        <tissue evidence="1">Whole animal</tissue>
    </source>
</reference>
<dbReference type="AlphaFoldDB" id="A0A9D4I9B6"/>
<evidence type="ECO:0000313" key="1">
    <source>
        <dbReference type="EMBL" id="KAH3751557.1"/>
    </source>
</evidence>
<dbReference type="EMBL" id="JAIWYP010000010">
    <property type="protein sequence ID" value="KAH3751557.1"/>
    <property type="molecule type" value="Genomic_DNA"/>
</dbReference>
<accession>A0A9D4I9B6</accession>
<comment type="caution">
    <text evidence="1">The sequence shown here is derived from an EMBL/GenBank/DDBJ whole genome shotgun (WGS) entry which is preliminary data.</text>
</comment>
<evidence type="ECO:0000313" key="2">
    <source>
        <dbReference type="Proteomes" id="UP000828390"/>
    </source>
</evidence>
<sequence>MFNPSTDIEHNTAFTFLANPSSDTSGTQYSVTVVISDIGESIGASCTCVW</sequence>
<keyword evidence="2" id="KW-1185">Reference proteome</keyword>
<protein>
    <submittedName>
        <fullName evidence="1">Uncharacterized protein</fullName>
    </submittedName>
</protein>
<gene>
    <name evidence="1" type="ORF">DPMN_186122</name>
</gene>
<dbReference type="Proteomes" id="UP000828390">
    <property type="component" value="Unassembled WGS sequence"/>
</dbReference>
<reference evidence="1" key="2">
    <citation type="submission" date="2020-11" db="EMBL/GenBank/DDBJ databases">
        <authorList>
            <person name="McCartney M.A."/>
            <person name="Auch B."/>
            <person name="Kono T."/>
            <person name="Mallez S."/>
            <person name="Becker A."/>
            <person name="Gohl D.M."/>
            <person name="Silverstein K.A.T."/>
            <person name="Koren S."/>
            <person name="Bechman K.B."/>
            <person name="Herman A."/>
            <person name="Abrahante J.E."/>
            <person name="Garbe J."/>
        </authorList>
    </citation>
    <scope>NUCLEOTIDE SEQUENCE</scope>
    <source>
        <strain evidence="1">Duluth1</strain>
        <tissue evidence="1">Whole animal</tissue>
    </source>
</reference>
<proteinExistence type="predicted"/>